<comment type="caution">
    <text evidence="1">The sequence shown here is derived from an EMBL/GenBank/DDBJ whole genome shotgun (WGS) entry which is preliminary data.</text>
</comment>
<dbReference type="AlphaFoldDB" id="A0A3N4P0B6"/>
<sequence>MIKKRIYTAYIFIGLMITACNKNDHPDYKAPTISYEKIESEFFKEGNVYPNKLDWGGQTGTIFLEKEIEALSINATDGQLSWGKNLDIGTIQVPIIAKNSAGSTKINISLQNYPAASFAGKINVSNSNDININLIIEKDSIIKIYIQSLGSWAEGKLNIDFKHARLQATVEGKQNTSIGAIPYSLSIDAELVYKQEDFTNEGESRPFIIGYIWDSKSTKKLSFKALKSDQLII</sequence>
<protein>
    <submittedName>
        <fullName evidence="1">Uncharacterized protein</fullName>
    </submittedName>
</protein>
<proteinExistence type="predicted"/>
<reference evidence="1 2" key="1">
    <citation type="submission" date="2018-11" db="EMBL/GenBank/DDBJ databases">
        <title>Aureibaculum marinum gen. nov., sp. nov., a member of the family Flavobacteriaceae isolated from the Bohai Sea.</title>
        <authorList>
            <person name="Ji X."/>
        </authorList>
    </citation>
    <scope>NUCLEOTIDE SEQUENCE [LARGE SCALE GENOMIC DNA]</scope>
    <source>
        <strain evidence="1 2">BH-SD17</strain>
    </source>
</reference>
<dbReference type="PROSITE" id="PS51257">
    <property type="entry name" value="PROKAR_LIPOPROTEIN"/>
    <property type="match status" value="1"/>
</dbReference>
<accession>A0A3N4P0B6</accession>
<organism evidence="1 2">
    <name type="scientific">Aureibaculum marinum</name>
    <dbReference type="NCBI Taxonomy" id="2487930"/>
    <lineage>
        <taxon>Bacteria</taxon>
        <taxon>Pseudomonadati</taxon>
        <taxon>Bacteroidota</taxon>
        <taxon>Flavobacteriia</taxon>
        <taxon>Flavobacteriales</taxon>
        <taxon>Flavobacteriaceae</taxon>
        <taxon>Aureibaculum</taxon>
    </lineage>
</organism>
<name>A0A3N4P0B6_9FLAO</name>
<dbReference type="OrthoDB" id="1163392at2"/>
<dbReference type="RefSeq" id="WP_123897350.1">
    <property type="nucleotide sequence ID" value="NZ_RPFJ01000008.1"/>
</dbReference>
<evidence type="ECO:0000313" key="1">
    <source>
        <dbReference type="EMBL" id="RPD97990.1"/>
    </source>
</evidence>
<dbReference type="Proteomes" id="UP000270856">
    <property type="component" value="Unassembled WGS sequence"/>
</dbReference>
<gene>
    <name evidence="1" type="ORF">EGM88_07450</name>
</gene>
<keyword evidence="2" id="KW-1185">Reference proteome</keyword>
<evidence type="ECO:0000313" key="2">
    <source>
        <dbReference type="Proteomes" id="UP000270856"/>
    </source>
</evidence>
<dbReference type="EMBL" id="RPFJ01000008">
    <property type="protein sequence ID" value="RPD97990.1"/>
    <property type="molecule type" value="Genomic_DNA"/>
</dbReference>